<organism evidence="4 5">
    <name type="scientific">Cyphellophora attinorum</name>
    <dbReference type="NCBI Taxonomy" id="1664694"/>
    <lineage>
        <taxon>Eukaryota</taxon>
        <taxon>Fungi</taxon>
        <taxon>Dikarya</taxon>
        <taxon>Ascomycota</taxon>
        <taxon>Pezizomycotina</taxon>
        <taxon>Eurotiomycetes</taxon>
        <taxon>Chaetothyriomycetidae</taxon>
        <taxon>Chaetothyriales</taxon>
        <taxon>Cyphellophoraceae</taxon>
        <taxon>Cyphellophora</taxon>
    </lineage>
</organism>
<dbReference type="PRINTS" id="PR00412">
    <property type="entry name" value="EPOXHYDRLASE"/>
</dbReference>
<dbReference type="PANTHER" id="PTHR43329">
    <property type="entry name" value="EPOXIDE HYDROLASE"/>
    <property type="match status" value="1"/>
</dbReference>
<dbReference type="AlphaFoldDB" id="A0A0N1HAB3"/>
<dbReference type="GeneID" id="28737298"/>
<sequence length="345" mass="40038">MTVDKIKPFFDPRVSLRSAHLNGRTYGYIFGPRSAGTPNRGAILLIHGFPDLAFGWRYQIPYLQSLGLDVIAPDCMGYGRTDSPEYTLRDYTYKRIADDMAELLRQLDYSQVILGGHDWGGAIAWRLVLLTPHLYKAVMVICTPYNPPVPRYDTLQERVDTVLPNFGYQLHFASGEIEELCNNKQGIRQFLINIYGGRTPDKQIGFTAEKGLDLEKQKLMHVPSRVISGEELDFYVQEYSRHGLRGPLNWYRTSELNYLDDMAIFFDKGKNKNRRVTVEQESFFLLAKKDLALQPWMAEKMEQRLPKLTRREVNAGHWAMWEQPEEVNRHIGEWLKTKVFKEARL</sequence>
<dbReference type="InterPro" id="IPR000073">
    <property type="entry name" value="AB_hydrolase_1"/>
</dbReference>
<keyword evidence="5" id="KW-1185">Reference proteome</keyword>
<name>A0A0N1HAB3_9EURO</name>
<dbReference type="InterPro" id="IPR029058">
    <property type="entry name" value="AB_hydrolase_fold"/>
</dbReference>
<dbReference type="OrthoDB" id="408373at2759"/>
<reference evidence="4 5" key="1">
    <citation type="submission" date="2015-06" db="EMBL/GenBank/DDBJ databases">
        <title>Draft genome of the ant-associated black yeast Phialophora attae CBS 131958.</title>
        <authorList>
            <person name="Moreno L.F."/>
            <person name="Stielow B.J."/>
            <person name="de Hoog S."/>
            <person name="Vicente V.A."/>
            <person name="Weiss V.A."/>
            <person name="de Vries M."/>
            <person name="Cruz L.M."/>
            <person name="Souza E.M."/>
        </authorList>
    </citation>
    <scope>NUCLEOTIDE SEQUENCE [LARGE SCALE GENOMIC DNA]</scope>
    <source>
        <strain evidence="4 5">CBS 131958</strain>
    </source>
</reference>
<dbReference type="Proteomes" id="UP000038010">
    <property type="component" value="Unassembled WGS sequence"/>
</dbReference>
<keyword evidence="1 4" id="KW-0378">Hydrolase</keyword>
<evidence type="ECO:0000313" key="4">
    <source>
        <dbReference type="EMBL" id="KPI39490.1"/>
    </source>
</evidence>
<feature type="domain" description="AB hydrolase-1" evidence="3">
    <location>
        <begin position="42"/>
        <end position="167"/>
    </location>
</feature>
<comment type="similarity">
    <text evidence="2">Belongs to the AB hydrolase superfamily. Epoxide hydrolase family.</text>
</comment>
<dbReference type="VEuPathDB" id="FungiDB:AB675_5223"/>
<evidence type="ECO:0000313" key="5">
    <source>
        <dbReference type="Proteomes" id="UP000038010"/>
    </source>
</evidence>
<dbReference type="GO" id="GO:0016787">
    <property type="term" value="F:hydrolase activity"/>
    <property type="evidence" value="ECO:0007669"/>
    <property type="project" value="UniProtKB-KW"/>
</dbReference>
<proteinExistence type="inferred from homology"/>
<evidence type="ECO:0000256" key="1">
    <source>
        <dbReference type="ARBA" id="ARBA00022801"/>
    </source>
</evidence>
<dbReference type="EMBL" id="LFJN01000015">
    <property type="protein sequence ID" value="KPI39490.1"/>
    <property type="molecule type" value="Genomic_DNA"/>
</dbReference>
<protein>
    <submittedName>
        <fullName evidence="4">Bifunctional epoxide hydrolase 2</fullName>
    </submittedName>
</protein>
<dbReference type="Pfam" id="PF00561">
    <property type="entry name" value="Abhydrolase_1"/>
    <property type="match status" value="1"/>
</dbReference>
<comment type="caution">
    <text evidence="4">The sequence shown here is derived from an EMBL/GenBank/DDBJ whole genome shotgun (WGS) entry which is preliminary data.</text>
</comment>
<accession>A0A0N1HAB3</accession>
<dbReference type="InterPro" id="IPR000639">
    <property type="entry name" value="Epox_hydrolase-like"/>
</dbReference>
<dbReference type="STRING" id="1664694.A0A0N1HAB3"/>
<gene>
    <name evidence="4" type="ORF">AB675_5223</name>
</gene>
<dbReference type="SUPFAM" id="SSF53474">
    <property type="entry name" value="alpha/beta-Hydrolases"/>
    <property type="match status" value="1"/>
</dbReference>
<evidence type="ECO:0000259" key="3">
    <source>
        <dbReference type="Pfam" id="PF00561"/>
    </source>
</evidence>
<dbReference type="RefSeq" id="XP_017999453.1">
    <property type="nucleotide sequence ID" value="XM_018145418.1"/>
</dbReference>
<evidence type="ECO:0000256" key="2">
    <source>
        <dbReference type="ARBA" id="ARBA00038334"/>
    </source>
</evidence>
<dbReference type="Gene3D" id="3.40.50.1820">
    <property type="entry name" value="alpha/beta hydrolase"/>
    <property type="match status" value="1"/>
</dbReference>